<reference evidence="4 5" key="1">
    <citation type="submission" date="2018-05" db="EMBL/GenBank/DDBJ databases">
        <title>Genomic Encyclopedia of Type Strains, Phase IV (KMG-IV): sequencing the most valuable type-strain genomes for metagenomic binning, comparative biology and taxonomic classification.</title>
        <authorList>
            <person name="Goeker M."/>
        </authorList>
    </citation>
    <scope>NUCLEOTIDE SEQUENCE [LARGE SCALE GENOMIC DNA]</scope>
    <source>
        <strain evidence="4 5">DSM 24906</strain>
    </source>
</reference>
<evidence type="ECO:0000313" key="4">
    <source>
        <dbReference type="EMBL" id="PWJ91247.1"/>
    </source>
</evidence>
<keyword evidence="5" id="KW-1185">Reference proteome</keyword>
<dbReference type="PANTHER" id="PTHR43479">
    <property type="entry name" value="ACREF/ENVCD OPERON REPRESSOR-RELATED"/>
    <property type="match status" value="1"/>
</dbReference>
<dbReference type="AlphaFoldDB" id="A0AA45C6D1"/>
<evidence type="ECO:0000256" key="2">
    <source>
        <dbReference type="PROSITE-ProRule" id="PRU00335"/>
    </source>
</evidence>
<dbReference type="InterPro" id="IPR009057">
    <property type="entry name" value="Homeodomain-like_sf"/>
</dbReference>
<dbReference type="Pfam" id="PF00440">
    <property type="entry name" value="TetR_N"/>
    <property type="match status" value="1"/>
</dbReference>
<dbReference type="Gene3D" id="1.10.357.10">
    <property type="entry name" value="Tetracycline Repressor, domain 2"/>
    <property type="match status" value="1"/>
</dbReference>
<gene>
    <name evidence="4" type="ORF">C7380_11155</name>
</gene>
<dbReference type="InterPro" id="IPR050624">
    <property type="entry name" value="HTH-type_Tx_Regulator"/>
</dbReference>
<dbReference type="GO" id="GO:0003677">
    <property type="term" value="F:DNA binding"/>
    <property type="evidence" value="ECO:0007669"/>
    <property type="project" value="UniProtKB-UniRule"/>
</dbReference>
<dbReference type="PROSITE" id="PS50977">
    <property type="entry name" value="HTH_TETR_2"/>
    <property type="match status" value="1"/>
</dbReference>
<evidence type="ECO:0000313" key="5">
    <source>
        <dbReference type="Proteomes" id="UP000245921"/>
    </source>
</evidence>
<protein>
    <submittedName>
        <fullName evidence="4">TetR family transcriptional regulator</fullName>
    </submittedName>
</protein>
<feature type="DNA-binding region" description="H-T-H motif" evidence="2">
    <location>
        <begin position="35"/>
        <end position="54"/>
    </location>
</feature>
<accession>A0AA45C6D1</accession>
<dbReference type="PANTHER" id="PTHR43479:SF11">
    <property type="entry name" value="ACREF_ENVCD OPERON REPRESSOR-RELATED"/>
    <property type="match status" value="1"/>
</dbReference>
<dbReference type="SUPFAM" id="SSF46689">
    <property type="entry name" value="Homeodomain-like"/>
    <property type="match status" value="1"/>
</dbReference>
<proteinExistence type="predicted"/>
<feature type="domain" description="HTH tetR-type" evidence="3">
    <location>
        <begin position="12"/>
        <end position="72"/>
    </location>
</feature>
<dbReference type="EMBL" id="QGGI01000011">
    <property type="protein sequence ID" value="PWJ91247.1"/>
    <property type="molecule type" value="Genomic_DNA"/>
</dbReference>
<dbReference type="RefSeq" id="WP_158274854.1">
    <property type="nucleotide sequence ID" value="NZ_JAMHJO010000015.1"/>
</dbReference>
<dbReference type="SUPFAM" id="SSF48498">
    <property type="entry name" value="Tetracyclin repressor-like, C-terminal domain"/>
    <property type="match status" value="1"/>
</dbReference>
<dbReference type="PRINTS" id="PR00455">
    <property type="entry name" value="HTHTETR"/>
</dbReference>
<name>A0AA45C6D1_9BACT</name>
<evidence type="ECO:0000256" key="1">
    <source>
        <dbReference type="ARBA" id="ARBA00023125"/>
    </source>
</evidence>
<dbReference type="InterPro" id="IPR001647">
    <property type="entry name" value="HTH_TetR"/>
</dbReference>
<sequence length="198" mass="23074">MNNLTNRQKQAINTKFKITEIALELFKSKGIKKVKIKDICNKANVSIGTFYHYFDSKEKILEKSYIQIDSMIAENIENIVYENNLDRILKLFNRANILIEDLGWRFVADAYTHLLTSEDRYSLCSKRYPYVLIKESLEKGIIAGEFLPNFNPEEVSEVCMRLGRGMVFDWCLHKGSYSLTSESEKSIITYLKTFQVKI</sequence>
<evidence type="ECO:0000259" key="3">
    <source>
        <dbReference type="PROSITE" id="PS50977"/>
    </source>
</evidence>
<organism evidence="4 5">
    <name type="scientific">Oceanotoga teriensis</name>
    <dbReference type="NCBI Taxonomy" id="515440"/>
    <lineage>
        <taxon>Bacteria</taxon>
        <taxon>Thermotogati</taxon>
        <taxon>Thermotogota</taxon>
        <taxon>Thermotogae</taxon>
        <taxon>Petrotogales</taxon>
        <taxon>Petrotogaceae</taxon>
        <taxon>Oceanotoga</taxon>
    </lineage>
</organism>
<comment type="caution">
    <text evidence="4">The sequence shown here is derived from an EMBL/GenBank/DDBJ whole genome shotgun (WGS) entry which is preliminary data.</text>
</comment>
<dbReference type="Proteomes" id="UP000245921">
    <property type="component" value="Unassembled WGS sequence"/>
</dbReference>
<dbReference type="InterPro" id="IPR036271">
    <property type="entry name" value="Tet_transcr_reg_TetR-rel_C_sf"/>
</dbReference>
<keyword evidence="1 2" id="KW-0238">DNA-binding</keyword>